<proteinExistence type="predicted"/>
<dbReference type="EMBL" id="JBHUOX010000061">
    <property type="protein sequence ID" value="MFD3003985.1"/>
    <property type="molecule type" value="Genomic_DNA"/>
</dbReference>
<dbReference type="RefSeq" id="WP_377492435.1">
    <property type="nucleotide sequence ID" value="NZ_JBHUOX010000061.1"/>
</dbReference>
<organism evidence="1 2">
    <name type="scientific">Pontibacter toksunensis</name>
    <dbReference type="NCBI Taxonomy" id="1332631"/>
    <lineage>
        <taxon>Bacteria</taxon>
        <taxon>Pseudomonadati</taxon>
        <taxon>Bacteroidota</taxon>
        <taxon>Cytophagia</taxon>
        <taxon>Cytophagales</taxon>
        <taxon>Hymenobacteraceae</taxon>
        <taxon>Pontibacter</taxon>
    </lineage>
</organism>
<keyword evidence="2" id="KW-1185">Reference proteome</keyword>
<accession>A0ABW6C2Q8</accession>
<reference evidence="2" key="1">
    <citation type="journal article" date="2019" name="Int. J. Syst. Evol. Microbiol.">
        <title>The Global Catalogue of Microorganisms (GCM) 10K type strain sequencing project: providing services to taxonomists for standard genome sequencing and annotation.</title>
        <authorList>
            <consortium name="The Broad Institute Genomics Platform"/>
            <consortium name="The Broad Institute Genome Sequencing Center for Infectious Disease"/>
            <person name="Wu L."/>
            <person name="Ma J."/>
        </authorList>
    </citation>
    <scope>NUCLEOTIDE SEQUENCE [LARGE SCALE GENOMIC DNA]</scope>
    <source>
        <strain evidence="2">KCTC 23984</strain>
    </source>
</reference>
<protein>
    <submittedName>
        <fullName evidence="1">Uncharacterized protein</fullName>
    </submittedName>
</protein>
<dbReference type="Proteomes" id="UP001597641">
    <property type="component" value="Unassembled WGS sequence"/>
</dbReference>
<gene>
    <name evidence="1" type="ORF">ACFS7Z_26755</name>
</gene>
<comment type="caution">
    <text evidence="1">The sequence shown here is derived from an EMBL/GenBank/DDBJ whole genome shotgun (WGS) entry which is preliminary data.</text>
</comment>
<name>A0ABW6C2Q8_9BACT</name>
<sequence length="50" mass="5574">MESPLCGLHQGGGFKGNAATVKLIEQHEDILRLQQPGDEERLQIREGFLN</sequence>
<evidence type="ECO:0000313" key="2">
    <source>
        <dbReference type="Proteomes" id="UP001597641"/>
    </source>
</evidence>
<evidence type="ECO:0000313" key="1">
    <source>
        <dbReference type="EMBL" id="MFD3003985.1"/>
    </source>
</evidence>